<evidence type="ECO:0000313" key="7">
    <source>
        <dbReference type="EMBL" id="KAK9819200.1"/>
    </source>
</evidence>
<sequence>MRCSTVEAVSLAAFLLLSEGARCQQSVNYPDVLKSTRYAGLAFEDLPGFSRGGYHEDHALITPENQVWSAHKGWSGSLVAHLISPAAPRGTNFAMYLVNMQANGTATQPQKGIERLIFVLDGHVTVHEEEGPEVQLHADDFSYLPPHSHHRIESAEGAGLVVLERVHHRKGKPTSVHGRVSKLPNIPVPGEVFQLKKLLPQTPAYDFNIHIMDFEPGEYLNVKEIHYNQHGLLLLQGQGIYRLADKWYPVQAGDVIWMAPYVLQWYAALGTTTSRYLLYKDELDSRRSLSAGQQQRTGQIGVSGSSGSFKQLLSADRGKIQKSEPKFKQESQDPGRVTSSRDGDRSSRQQPKYGLHPLGIGSRREGLIYTPESYSEAHDKAAPLIVMLHGAGGNAAGAIKFMSSYADEAGAVILATESEKGTWDVIWNEYGKDVQMLDEALDSIFSRYTINPDMIAVGGFSDGATYALSLGVTNGDLFKHIVAFSPGFMRPGEPAGSPRVFISHGTNDQVLPCDRCGRRLASELKGDGFSVDYREFKGPHEVPAAISQQGMQWFLGHVESATELVQKEGHTVVPT</sequence>
<gene>
    <name evidence="7" type="ORF">WJX74_002602</name>
</gene>
<dbReference type="InterPro" id="IPR017627">
    <property type="entry name" value="UGHY"/>
</dbReference>
<feature type="signal peptide" evidence="3">
    <location>
        <begin position="1"/>
        <end position="23"/>
    </location>
</feature>
<evidence type="ECO:0000256" key="1">
    <source>
        <dbReference type="ARBA" id="ARBA00023125"/>
    </source>
</evidence>
<dbReference type="Proteomes" id="UP001438707">
    <property type="component" value="Unassembled WGS sequence"/>
</dbReference>
<dbReference type="InterPro" id="IPR044697">
    <property type="entry name" value="UGlyAH_cupin_C"/>
</dbReference>
<keyword evidence="1" id="KW-0238">DNA-binding</keyword>
<dbReference type="Pfam" id="PF02230">
    <property type="entry name" value="Abhydrolase_2"/>
    <property type="match status" value="1"/>
</dbReference>
<reference evidence="7 8" key="1">
    <citation type="journal article" date="2024" name="Nat. Commun.">
        <title>Phylogenomics reveals the evolutionary origins of lichenization in chlorophyte algae.</title>
        <authorList>
            <person name="Puginier C."/>
            <person name="Libourel C."/>
            <person name="Otte J."/>
            <person name="Skaloud P."/>
            <person name="Haon M."/>
            <person name="Grisel S."/>
            <person name="Petersen M."/>
            <person name="Berrin J.G."/>
            <person name="Delaux P.M."/>
            <person name="Dal Grande F."/>
            <person name="Keller J."/>
        </authorList>
    </citation>
    <scope>NUCLEOTIDE SEQUENCE [LARGE SCALE GENOMIC DNA]</scope>
    <source>
        <strain evidence="7 8">SAG 2145</strain>
    </source>
</reference>
<dbReference type="Pfam" id="PF02311">
    <property type="entry name" value="AraC_binding"/>
    <property type="match status" value="1"/>
</dbReference>
<evidence type="ECO:0000256" key="3">
    <source>
        <dbReference type="SAM" id="SignalP"/>
    </source>
</evidence>
<name>A0AAW1QCD8_9CHLO</name>
<keyword evidence="8" id="KW-1185">Reference proteome</keyword>
<feature type="domain" description="AraC-type arabinose-binding/dimerisation" evidence="5">
    <location>
        <begin position="234"/>
        <end position="320"/>
    </location>
</feature>
<dbReference type="SUPFAM" id="SSF53474">
    <property type="entry name" value="alpha/beta-Hydrolases"/>
    <property type="match status" value="1"/>
</dbReference>
<evidence type="ECO:0000313" key="8">
    <source>
        <dbReference type="Proteomes" id="UP001438707"/>
    </source>
</evidence>
<keyword evidence="3" id="KW-0732">Signal</keyword>
<dbReference type="PANTHER" id="PTHR34571:SF1">
    <property type="entry name" value="(S)-UREIDOGLYCINE AMINOHYDROLASE"/>
    <property type="match status" value="1"/>
</dbReference>
<dbReference type="InterPro" id="IPR013096">
    <property type="entry name" value="Cupin_2"/>
</dbReference>
<evidence type="ECO:0000256" key="2">
    <source>
        <dbReference type="SAM" id="MobiDB-lite"/>
    </source>
</evidence>
<protein>
    <submittedName>
        <fullName evidence="7">Uncharacterized protein</fullName>
    </submittedName>
</protein>
<dbReference type="EMBL" id="JALJOS010000049">
    <property type="protein sequence ID" value="KAK9819200.1"/>
    <property type="molecule type" value="Genomic_DNA"/>
</dbReference>
<dbReference type="InterPro" id="IPR014710">
    <property type="entry name" value="RmlC-like_jellyroll"/>
</dbReference>
<dbReference type="InterPro" id="IPR011051">
    <property type="entry name" value="RmlC_Cupin_sf"/>
</dbReference>
<evidence type="ECO:0000259" key="6">
    <source>
        <dbReference type="Pfam" id="PF07883"/>
    </source>
</evidence>
<dbReference type="AlphaFoldDB" id="A0AAW1QCD8"/>
<dbReference type="NCBIfam" id="TIGR03214">
    <property type="entry name" value="ura-cupin"/>
    <property type="match status" value="1"/>
</dbReference>
<feature type="domain" description="Phospholipase/carboxylesterase/thioesterase" evidence="4">
    <location>
        <begin position="435"/>
        <end position="514"/>
    </location>
</feature>
<feature type="chain" id="PRO_5043788726" evidence="3">
    <location>
        <begin position="24"/>
        <end position="575"/>
    </location>
</feature>
<feature type="domain" description="Cupin type-2" evidence="6">
    <location>
        <begin position="113"/>
        <end position="158"/>
    </location>
</feature>
<dbReference type="InterPro" id="IPR029058">
    <property type="entry name" value="AB_hydrolase_fold"/>
</dbReference>
<dbReference type="InterPro" id="IPR003140">
    <property type="entry name" value="PLipase/COase/thioEstase"/>
</dbReference>
<organism evidence="7 8">
    <name type="scientific">Apatococcus lobatus</name>
    <dbReference type="NCBI Taxonomy" id="904363"/>
    <lineage>
        <taxon>Eukaryota</taxon>
        <taxon>Viridiplantae</taxon>
        <taxon>Chlorophyta</taxon>
        <taxon>core chlorophytes</taxon>
        <taxon>Trebouxiophyceae</taxon>
        <taxon>Chlorellales</taxon>
        <taxon>Chlorellaceae</taxon>
        <taxon>Apatococcus</taxon>
    </lineage>
</organism>
<dbReference type="Pfam" id="PF07883">
    <property type="entry name" value="Cupin_2"/>
    <property type="match status" value="1"/>
</dbReference>
<feature type="compositionally biased region" description="Polar residues" evidence="2">
    <location>
        <begin position="288"/>
        <end position="311"/>
    </location>
</feature>
<dbReference type="PANTHER" id="PTHR34571">
    <property type="entry name" value="(S)-UREIDOGLYCINE AMINOHYDROLASE"/>
    <property type="match status" value="1"/>
</dbReference>
<evidence type="ECO:0000259" key="4">
    <source>
        <dbReference type="Pfam" id="PF02230"/>
    </source>
</evidence>
<feature type="region of interest" description="Disordered" evidence="2">
    <location>
        <begin position="288"/>
        <end position="359"/>
    </location>
</feature>
<dbReference type="Gene3D" id="3.40.50.1820">
    <property type="entry name" value="alpha/beta hydrolase"/>
    <property type="match status" value="1"/>
</dbReference>
<proteinExistence type="predicted"/>
<evidence type="ECO:0000259" key="5">
    <source>
        <dbReference type="Pfam" id="PF02311"/>
    </source>
</evidence>
<dbReference type="InterPro" id="IPR003313">
    <property type="entry name" value="AraC-bd"/>
</dbReference>
<dbReference type="GO" id="GO:0071522">
    <property type="term" value="F:ureidoglycine aminohydrolase activity"/>
    <property type="evidence" value="ECO:0007669"/>
    <property type="project" value="InterPro"/>
</dbReference>
<dbReference type="Gene3D" id="2.60.120.10">
    <property type="entry name" value="Jelly Rolls"/>
    <property type="match status" value="1"/>
</dbReference>
<dbReference type="SUPFAM" id="SSF51182">
    <property type="entry name" value="RmlC-like cupins"/>
    <property type="match status" value="1"/>
</dbReference>
<dbReference type="GO" id="GO:0006355">
    <property type="term" value="P:regulation of DNA-templated transcription"/>
    <property type="evidence" value="ECO:0007669"/>
    <property type="project" value="InterPro"/>
</dbReference>
<dbReference type="GO" id="GO:0003677">
    <property type="term" value="F:DNA binding"/>
    <property type="evidence" value="ECO:0007669"/>
    <property type="project" value="UniProtKB-KW"/>
</dbReference>
<dbReference type="CDD" id="cd02212">
    <property type="entry name" value="cupin_UGlyAH_C"/>
    <property type="match status" value="1"/>
</dbReference>
<comment type="caution">
    <text evidence="7">The sequence shown here is derived from an EMBL/GenBank/DDBJ whole genome shotgun (WGS) entry which is preliminary data.</text>
</comment>
<feature type="compositionally biased region" description="Basic and acidic residues" evidence="2">
    <location>
        <begin position="316"/>
        <end position="347"/>
    </location>
</feature>
<accession>A0AAW1QCD8</accession>